<evidence type="ECO:0000313" key="1">
    <source>
        <dbReference type="EMBL" id="GAA4268330.1"/>
    </source>
</evidence>
<gene>
    <name evidence="1" type="ORF">GCM10022257_04310</name>
</gene>
<accession>A0ABP8E8F2</accession>
<reference evidence="2" key="1">
    <citation type="journal article" date="2019" name="Int. J. Syst. Evol. Microbiol.">
        <title>The Global Catalogue of Microorganisms (GCM) 10K type strain sequencing project: providing services to taxonomists for standard genome sequencing and annotation.</title>
        <authorList>
            <consortium name="The Broad Institute Genomics Platform"/>
            <consortium name="The Broad Institute Genome Sequencing Center for Infectious Disease"/>
            <person name="Wu L."/>
            <person name="Ma J."/>
        </authorList>
    </citation>
    <scope>NUCLEOTIDE SEQUENCE [LARGE SCALE GENOMIC DNA]</scope>
    <source>
        <strain evidence="2">JCM 17452</strain>
    </source>
</reference>
<proteinExistence type="predicted"/>
<name>A0ABP8E8F2_9FLAO</name>
<evidence type="ECO:0000313" key="2">
    <source>
        <dbReference type="Proteomes" id="UP001500027"/>
    </source>
</evidence>
<protein>
    <submittedName>
        <fullName evidence="1">Uncharacterized protein</fullName>
    </submittedName>
</protein>
<dbReference type="EMBL" id="BAABAV010000001">
    <property type="protein sequence ID" value="GAA4268330.1"/>
    <property type="molecule type" value="Genomic_DNA"/>
</dbReference>
<dbReference type="Proteomes" id="UP001500027">
    <property type="component" value="Unassembled WGS sequence"/>
</dbReference>
<sequence length="79" mass="9013">MVLNWSTTHEKIDKNINLTIISFTEAEANDFVGSPKTSYKDKSLGKFINTETNKAILIVIECLTFFKPKVKMLFIILLC</sequence>
<keyword evidence="2" id="KW-1185">Reference proteome</keyword>
<comment type="caution">
    <text evidence="1">The sequence shown here is derived from an EMBL/GenBank/DDBJ whole genome shotgun (WGS) entry which is preliminary data.</text>
</comment>
<organism evidence="1 2">
    <name type="scientific">Hyunsoonleella aestuarii</name>
    <dbReference type="NCBI Taxonomy" id="912802"/>
    <lineage>
        <taxon>Bacteria</taxon>
        <taxon>Pseudomonadati</taxon>
        <taxon>Bacteroidota</taxon>
        <taxon>Flavobacteriia</taxon>
        <taxon>Flavobacteriales</taxon>
        <taxon>Flavobacteriaceae</taxon>
    </lineage>
</organism>